<dbReference type="EMBL" id="CABFNS010000919">
    <property type="protein sequence ID" value="VUC35746.1"/>
    <property type="molecule type" value="Genomic_DNA"/>
</dbReference>
<gene>
    <name evidence="2" type="ORF">CLO192961_LOCUS426832</name>
</gene>
<proteinExistence type="predicted"/>
<dbReference type="Proteomes" id="UP000766486">
    <property type="component" value="Unassembled WGS sequence"/>
</dbReference>
<keyword evidence="3" id="KW-1185">Reference proteome</keyword>
<evidence type="ECO:0000313" key="3">
    <source>
        <dbReference type="Proteomes" id="UP000766486"/>
    </source>
</evidence>
<evidence type="ECO:0000313" key="2">
    <source>
        <dbReference type="EMBL" id="VUC35746.1"/>
    </source>
</evidence>
<keyword evidence="1" id="KW-0472">Membrane</keyword>
<feature type="transmembrane region" description="Helical" evidence="1">
    <location>
        <begin position="134"/>
        <end position="152"/>
    </location>
</feature>
<comment type="caution">
    <text evidence="2">The sequence shown here is derived from an EMBL/GenBank/DDBJ whole genome shotgun (WGS) entry which is preliminary data.</text>
</comment>
<sequence>MSSLKNFLTHSPSNSRETLASLLEGADNSSTRLFFWVVLSFMPSIVLLALSRQDICLPLGASSWIKAERPALTVIITSVSILLAWLQKSVAKEAAESLAAHRSHKGQVNHLSFSSNKSAGWAAIVRGRFSGLSVPWSMVLSSLVFFVWAGALTPEASEMEMPYDIEIPYYAADDTHEHWNQLITNQEMKTEKTDFGSFSYSPIYTVLGSILHSVSAATATDNATQTYLKLDNTGYRYLNRSYGVGASAGFDEDIQKKARQDLKKVS</sequence>
<keyword evidence="1" id="KW-0812">Transmembrane</keyword>
<keyword evidence="1" id="KW-1133">Transmembrane helix</keyword>
<name>A0ABY6UWD8_BIOOC</name>
<accession>A0ABY6UWD8</accession>
<evidence type="ECO:0000256" key="1">
    <source>
        <dbReference type="SAM" id="Phobius"/>
    </source>
</evidence>
<organism evidence="2 3">
    <name type="scientific">Bionectria ochroleuca</name>
    <name type="common">Gliocladium roseum</name>
    <dbReference type="NCBI Taxonomy" id="29856"/>
    <lineage>
        <taxon>Eukaryota</taxon>
        <taxon>Fungi</taxon>
        <taxon>Dikarya</taxon>
        <taxon>Ascomycota</taxon>
        <taxon>Pezizomycotina</taxon>
        <taxon>Sordariomycetes</taxon>
        <taxon>Hypocreomycetidae</taxon>
        <taxon>Hypocreales</taxon>
        <taxon>Bionectriaceae</taxon>
        <taxon>Clonostachys</taxon>
    </lineage>
</organism>
<reference evidence="2 3" key="1">
    <citation type="submission" date="2019-06" db="EMBL/GenBank/DDBJ databases">
        <authorList>
            <person name="Broberg M."/>
        </authorList>
    </citation>
    <scope>NUCLEOTIDE SEQUENCE [LARGE SCALE GENOMIC DNA]</scope>
</reference>
<feature type="transmembrane region" description="Helical" evidence="1">
    <location>
        <begin position="33"/>
        <end position="50"/>
    </location>
</feature>
<protein>
    <submittedName>
        <fullName evidence="2">Uncharacterized protein</fullName>
    </submittedName>
</protein>